<dbReference type="Proteomes" id="UP001316184">
    <property type="component" value="Chromosome"/>
</dbReference>
<keyword evidence="7" id="KW-0032">Aminotransferase</keyword>
<keyword evidence="3" id="KW-0663">Pyridoxal phosphate</keyword>
<dbReference type="SUPFAM" id="SSF53383">
    <property type="entry name" value="PLP-dependent transferases"/>
    <property type="match status" value="1"/>
</dbReference>
<keyword evidence="7" id="KW-0808">Transferase</keyword>
<accession>A0ABY5MAZ8</accession>
<dbReference type="Pfam" id="PF00266">
    <property type="entry name" value="Aminotran_5"/>
    <property type="match status" value="1"/>
</dbReference>
<reference evidence="7 8" key="1">
    <citation type="submission" date="2022-08" db="EMBL/GenBank/DDBJ databases">
        <title>novel species in genus Aeromicrobium.</title>
        <authorList>
            <person name="Ye L."/>
        </authorList>
    </citation>
    <scope>NUCLEOTIDE SEQUENCE [LARGE SCALE GENOMIC DNA]</scope>
    <source>
        <strain evidence="8">zg-Y1379</strain>
    </source>
</reference>
<dbReference type="PANTHER" id="PTHR43586:SF8">
    <property type="entry name" value="CYSTEINE DESULFURASE 1, CHLOROPLASTIC"/>
    <property type="match status" value="1"/>
</dbReference>
<evidence type="ECO:0000313" key="7">
    <source>
        <dbReference type="EMBL" id="UUP13858.1"/>
    </source>
</evidence>
<comment type="cofactor">
    <cofactor evidence="1 5">
        <name>pyridoxal 5'-phosphate</name>
        <dbReference type="ChEBI" id="CHEBI:597326"/>
    </cofactor>
</comment>
<evidence type="ECO:0000259" key="6">
    <source>
        <dbReference type="Pfam" id="PF00266"/>
    </source>
</evidence>
<organism evidence="7 8">
    <name type="scientific">Aeromicrobium wangtongii</name>
    <dbReference type="NCBI Taxonomy" id="2969247"/>
    <lineage>
        <taxon>Bacteria</taxon>
        <taxon>Bacillati</taxon>
        <taxon>Actinomycetota</taxon>
        <taxon>Actinomycetes</taxon>
        <taxon>Propionibacteriales</taxon>
        <taxon>Nocardioidaceae</taxon>
        <taxon>Aeromicrobium</taxon>
    </lineage>
</organism>
<keyword evidence="8" id="KW-1185">Reference proteome</keyword>
<dbReference type="PANTHER" id="PTHR43586">
    <property type="entry name" value="CYSTEINE DESULFURASE"/>
    <property type="match status" value="1"/>
</dbReference>
<comment type="catalytic activity">
    <reaction evidence="4">
        <text>(sulfur carrier)-H + L-cysteine = (sulfur carrier)-SH + L-alanine</text>
        <dbReference type="Rhea" id="RHEA:43892"/>
        <dbReference type="Rhea" id="RHEA-COMP:14737"/>
        <dbReference type="Rhea" id="RHEA-COMP:14739"/>
        <dbReference type="ChEBI" id="CHEBI:29917"/>
        <dbReference type="ChEBI" id="CHEBI:35235"/>
        <dbReference type="ChEBI" id="CHEBI:57972"/>
        <dbReference type="ChEBI" id="CHEBI:64428"/>
        <dbReference type="EC" id="2.8.1.7"/>
    </reaction>
</comment>
<dbReference type="PROSITE" id="PS00595">
    <property type="entry name" value="AA_TRANSFER_CLASS_5"/>
    <property type="match status" value="1"/>
</dbReference>
<sequence>MPLLPLVGAELEIPLLDGRLVRHANFDGAASAPSLTAVAEQVTAALPWYASVHRGSGYSSQVSTALYERARRDVGQFVGARSDDVTIFVRNTTDAVNLLASAVPGRVLTLDVEHHANLLPWDRSPGGHEIVQARPTVGGTLAALEGVLSARPIALLAITGASNVTGESLPLPAIVELAHRYGCRVFVDGAQLLAHRRLSLEASGVDYVAFSGHKLYAPFGSGALVGRRDWLDVSEPHLAGGGAVRQVTTGSVEWTTAPARHEAGTPNLIGATALATAAAELSALPEDAWREHENRLHRRLAEGVAALPGIDVARVWSDSAAPIGVVTFRLAGTDPALLAAFLAAEHGVSVRDGRFCAHPLLDRLGWGEGAVRASIGVGTTEEDVDRLLAGLTAWVTGDRAGRYELVDGVWIVLDDPRPVPAGLGLDALAAALSPCS</sequence>
<dbReference type="InterPro" id="IPR015421">
    <property type="entry name" value="PyrdxlP-dep_Trfase_major"/>
</dbReference>
<evidence type="ECO:0000256" key="3">
    <source>
        <dbReference type="ARBA" id="ARBA00022898"/>
    </source>
</evidence>
<comment type="similarity">
    <text evidence="2">Belongs to the class-V pyridoxal-phosphate-dependent aminotransferase family. Csd subfamily.</text>
</comment>
<evidence type="ECO:0000256" key="5">
    <source>
        <dbReference type="RuleBase" id="RU004504"/>
    </source>
</evidence>
<dbReference type="InterPro" id="IPR015424">
    <property type="entry name" value="PyrdxlP-dep_Trfase"/>
</dbReference>
<proteinExistence type="inferred from homology"/>
<dbReference type="RefSeq" id="WP_232402819.1">
    <property type="nucleotide sequence ID" value="NZ_CP102173.1"/>
</dbReference>
<dbReference type="InterPro" id="IPR020578">
    <property type="entry name" value="Aminotrans_V_PyrdxlP_BS"/>
</dbReference>
<dbReference type="EMBL" id="CP102173">
    <property type="protein sequence ID" value="UUP13858.1"/>
    <property type="molecule type" value="Genomic_DNA"/>
</dbReference>
<evidence type="ECO:0000256" key="2">
    <source>
        <dbReference type="ARBA" id="ARBA00010447"/>
    </source>
</evidence>
<dbReference type="InterPro" id="IPR000192">
    <property type="entry name" value="Aminotrans_V_dom"/>
</dbReference>
<name>A0ABY5MAZ8_9ACTN</name>
<evidence type="ECO:0000256" key="4">
    <source>
        <dbReference type="ARBA" id="ARBA00050776"/>
    </source>
</evidence>
<evidence type="ECO:0000313" key="8">
    <source>
        <dbReference type="Proteomes" id="UP001316184"/>
    </source>
</evidence>
<dbReference type="Gene3D" id="3.90.1150.10">
    <property type="entry name" value="Aspartate Aminotransferase, domain 1"/>
    <property type="match status" value="1"/>
</dbReference>
<dbReference type="GO" id="GO:0008483">
    <property type="term" value="F:transaminase activity"/>
    <property type="evidence" value="ECO:0007669"/>
    <property type="project" value="UniProtKB-KW"/>
</dbReference>
<gene>
    <name evidence="7" type="ORF">NQV15_00685</name>
</gene>
<dbReference type="Gene3D" id="3.40.640.10">
    <property type="entry name" value="Type I PLP-dependent aspartate aminotransferase-like (Major domain)"/>
    <property type="match status" value="1"/>
</dbReference>
<evidence type="ECO:0000256" key="1">
    <source>
        <dbReference type="ARBA" id="ARBA00001933"/>
    </source>
</evidence>
<feature type="domain" description="Aminotransferase class V" evidence="6">
    <location>
        <begin position="26"/>
        <end position="387"/>
    </location>
</feature>
<protein>
    <submittedName>
        <fullName evidence="7">Aminotransferase class V-fold PLP-dependent enzyme</fullName>
    </submittedName>
</protein>
<dbReference type="InterPro" id="IPR015422">
    <property type="entry name" value="PyrdxlP-dep_Trfase_small"/>
</dbReference>